<accession>A0A9D3RM90</accession>
<dbReference type="Proteomes" id="UP001044222">
    <property type="component" value="Chromosome 14"/>
</dbReference>
<dbReference type="InterPro" id="IPR013783">
    <property type="entry name" value="Ig-like_fold"/>
</dbReference>
<keyword evidence="3" id="KW-1185">Reference proteome</keyword>
<feature type="compositionally biased region" description="Basic residues" evidence="1">
    <location>
        <begin position="53"/>
        <end position="65"/>
    </location>
</feature>
<proteinExistence type="predicted"/>
<dbReference type="SUPFAM" id="SSF49265">
    <property type="entry name" value="Fibronectin type III"/>
    <property type="match status" value="1"/>
</dbReference>
<dbReference type="FunFam" id="2.60.40.10:FF:000054">
    <property type="entry name" value="Contactin 1"/>
    <property type="match status" value="1"/>
</dbReference>
<evidence type="ECO:0000256" key="1">
    <source>
        <dbReference type="SAM" id="MobiDB-lite"/>
    </source>
</evidence>
<dbReference type="CDD" id="cd00063">
    <property type="entry name" value="FN3"/>
    <property type="match status" value="1"/>
</dbReference>
<evidence type="ECO:0008006" key="4">
    <source>
        <dbReference type="Google" id="ProtNLM"/>
    </source>
</evidence>
<dbReference type="InterPro" id="IPR003961">
    <property type="entry name" value="FN3_dom"/>
</dbReference>
<gene>
    <name evidence="2" type="ORF">ANANG_G00244030</name>
</gene>
<dbReference type="Gene3D" id="2.60.40.10">
    <property type="entry name" value="Immunoglobulins"/>
    <property type="match status" value="1"/>
</dbReference>
<organism evidence="2 3">
    <name type="scientific">Anguilla anguilla</name>
    <name type="common">European freshwater eel</name>
    <name type="synonym">Muraena anguilla</name>
    <dbReference type="NCBI Taxonomy" id="7936"/>
    <lineage>
        <taxon>Eukaryota</taxon>
        <taxon>Metazoa</taxon>
        <taxon>Chordata</taxon>
        <taxon>Craniata</taxon>
        <taxon>Vertebrata</taxon>
        <taxon>Euteleostomi</taxon>
        <taxon>Actinopterygii</taxon>
        <taxon>Neopterygii</taxon>
        <taxon>Teleostei</taxon>
        <taxon>Anguilliformes</taxon>
        <taxon>Anguillidae</taxon>
        <taxon>Anguilla</taxon>
    </lineage>
</organism>
<reference evidence="2" key="1">
    <citation type="submission" date="2021-01" db="EMBL/GenBank/DDBJ databases">
        <title>A chromosome-scale assembly of European eel, Anguilla anguilla.</title>
        <authorList>
            <person name="Henkel C."/>
            <person name="Jong-Raadsen S.A."/>
            <person name="Dufour S."/>
            <person name="Weltzien F.-A."/>
            <person name="Palstra A.P."/>
            <person name="Pelster B."/>
            <person name="Spaink H.P."/>
            <person name="Van Den Thillart G.E."/>
            <person name="Jansen H."/>
            <person name="Zahm M."/>
            <person name="Klopp C."/>
            <person name="Cedric C."/>
            <person name="Louis A."/>
            <person name="Berthelot C."/>
            <person name="Parey E."/>
            <person name="Roest Crollius H."/>
            <person name="Montfort J."/>
            <person name="Robinson-Rechavi M."/>
            <person name="Bucao C."/>
            <person name="Bouchez O."/>
            <person name="Gislard M."/>
            <person name="Lluch J."/>
            <person name="Milhes M."/>
            <person name="Lampietro C."/>
            <person name="Lopez Roques C."/>
            <person name="Donnadieu C."/>
            <person name="Braasch I."/>
            <person name="Desvignes T."/>
            <person name="Postlethwait J."/>
            <person name="Bobe J."/>
            <person name="Guiguen Y."/>
            <person name="Dirks R."/>
        </authorList>
    </citation>
    <scope>NUCLEOTIDE SEQUENCE</scope>
    <source>
        <strain evidence="2">Tag_6206</strain>
        <tissue evidence="2">Liver</tissue>
    </source>
</reference>
<name>A0A9D3RM90_ANGAN</name>
<dbReference type="EMBL" id="JAFIRN010000014">
    <property type="protein sequence ID" value="KAG5835440.1"/>
    <property type="molecule type" value="Genomic_DNA"/>
</dbReference>
<feature type="region of interest" description="Disordered" evidence="1">
    <location>
        <begin position="32"/>
        <end position="83"/>
    </location>
</feature>
<evidence type="ECO:0000313" key="2">
    <source>
        <dbReference type="EMBL" id="KAG5835440.1"/>
    </source>
</evidence>
<dbReference type="AlphaFoldDB" id="A0A9D3RM90"/>
<comment type="caution">
    <text evidence="2">The sequence shown here is derived from an EMBL/GenBank/DDBJ whole genome shotgun (WGS) entry which is preliminary data.</text>
</comment>
<dbReference type="InterPro" id="IPR036116">
    <property type="entry name" value="FN3_sf"/>
</dbReference>
<sequence length="166" mass="18953">MPWCACAFQIRYWRQPHKQAAADRVRTAGLETTARDRPEAQHPVPCDRPGLQQRRHRAPLPPRHRDHQEAPPSRPPGNVSWKTDGSWVTVRWDRVKALKNESAVLGYKVLYKHEGLSALKVLEKDQTSVSLPLPKDDGYVVLEIRSWGRGRRGGTRRSSPGIQELE</sequence>
<evidence type="ECO:0000313" key="3">
    <source>
        <dbReference type="Proteomes" id="UP001044222"/>
    </source>
</evidence>
<protein>
    <recommendedName>
        <fullName evidence="4">Fibronectin type-III domain-containing protein</fullName>
    </recommendedName>
</protein>